<dbReference type="OrthoDB" id="3686096at2759"/>
<evidence type="ECO:0000313" key="2">
    <source>
        <dbReference type="EMBL" id="KAF2032364.1"/>
    </source>
</evidence>
<reference evidence="2" key="1">
    <citation type="journal article" date="2020" name="Stud. Mycol.">
        <title>101 Dothideomycetes genomes: a test case for predicting lifestyles and emergence of pathogens.</title>
        <authorList>
            <person name="Haridas S."/>
            <person name="Albert R."/>
            <person name="Binder M."/>
            <person name="Bloem J."/>
            <person name="Labutti K."/>
            <person name="Salamov A."/>
            <person name="Andreopoulos B."/>
            <person name="Baker S."/>
            <person name="Barry K."/>
            <person name="Bills G."/>
            <person name="Bluhm B."/>
            <person name="Cannon C."/>
            <person name="Castanera R."/>
            <person name="Culley D."/>
            <person name="Daum C."/>
            <person name="Ezra D."/>
            <person name="Gonzalez J."/>
            <person name="Henrissat B."/>
            <person name="Kuo A."/>
            <person name="Liang C."/>
            <person name="Lipzen A."/>
            <person name="Lutzoni F."/>
            <person name="Magnuson J."/>
            <person name="Mondo S."/>
            <person name="Nolan M."/>
            <person name="Ohm R."/>
            <person name="Pangilinan J."/>
            <person name="Park H.-J."/>
            <person name="Ramirez L."/>
            <person name="Alfaro M."/>
            <person name="Sun H."/>
            <person name="Tritt A."/>
            <person name="Yoshinaga Y."/>
            <person name="Zwiers L.-H."/>
            <person name="Turgeon B."/>
            <person name="Goodwin S."/>
            <person name="Spatafora J."/>
            <person name="Crous P."/>
            <person name="Grigoriev I."/>
        </authorList>
    </citation>
    <scope>NUCLEOTIDE SEQUENCE</scope>
    <source>
        <strain evidence="2">CBS 110217</strain>
    </source>
</reference>
<evidence type="ECO:0000256" key="1">
    <source>
        <dbReference type="SAM" id="MobiDB-lite"/>
    </source>
</evidence>
<feature type="region of interest" description="Disordered" evidence="1">
    <location>
        <begin position="190"/>
        <end position="278"/>
    </location>
</feature>
<organism evidence="2 3">
    <name type="scientific">Setomelanomma holmii</name>
    <dbReference type="NCBI Taxonomy" id="210430"/>
    <lineage>
        <taxon>Eukaryota</taxon>
        <taxon>Fungi</taxon>
        <taxon>Dikarya</taxon>
        <taxon>Ascomycota</taxon>
        <taxon>Pezizomycotina</taxon>
        <taxon>Dothideomycetes</taxon>
        <taxon>Pleosporomycetidae</taxon>
        <taxon>Pleosporales</taxon>
        <taxon>Pleosporineae</taxon>
        <taxon>Phaeosphaeriaceae</taxon>
        <taxon>Setomelanomma</taxon>
    </lineage>
</organism>
<gene>
    <name evidence="2" type="ORF">EK21DRAFT_110039</name>
</gene>
<sequence>MALAALAADLQIGAGALRIALEEAFDLMQQCGNAALSLHIALARLGYRMPGAVLYAKLHAFRASFASVFAEEPACVLRPTTDTAESLSQPAYQMYTPAQLKQSARFYDYELLQHHDIDRMSPFAHFLPWTHQNSYGAAGSIGAQENQVDPQRFEYTEDGYWRFHSAGSMFTATPGVPYEATFMADAEDNVHSRDPLNQPPKSGRLSRVTARPRTPASAQSPSSHPAIPRTPGGRQSSLGNRSQMFSPGTFGSPRPSIGAGRDAASSPVASSPDRDETHTELVASLPDLVLPLAGIAAELIPGATPAKGPGRKRRYAKPDVRLEEGFAWDRGSLTLLGYWKFNGKKSMAIIIEHGDFPGNTEKDLDAAWTKYKDVVKDIWTEYDDLAKQLKT</sequence>
<comment type="caution">
    <text evidence="2">The sequence shown here is derived from an EMBL/GenBank/DDBJ whole genome shotgun (WGS) entry which is preliminary data.</text>
</comment>
<feature type="compositionally biased region" description="Polar residues" evidence="1">
    <location>
        <begin position="233"/>
        <end position="246"/>
    </location>
</feature>
<feature type="compositionally biased region" description="Low complexity" evidence="1">
    <location>
        <begin position="215"/>
        <end position="227"/>
    </location>
</feature>
<dbReference type="Proteomes" id="UP000799777">
    <property type="component" value="Unassembled WGS sequence"/>
</dbReference>
<protein>
    <submittedName>
        <fullName evidence="2">Uncharacterized protein</fullName>
    </submittedName>
</protein>
<name>A0A9P4HEW0_9PLEO</name>
<dbReference type="EMBL" id="ML978173">
    <property type="protein sequence ID" value="KAF2032364.1"/>
    <property type="molecule type" value="Genomic_DNA"/>
</dbReference>
<accession>A0A9P4HEW0</accession>
<keyword evidence="3" id="KW-1185">Reference proteome</keyword>
<evidence type="ECO:0000313" key="3">
    <source>
        <dbReference type="Proteomes" id="UP000799777"/>
    </source>
</evidence>
<proteinExistence type="predicted"/>
<dbReference type="AlphaFoldDB" id="A0A9P4HEW0"/>
<feature type="compositionally biased region" description="Low complexity" evidence="1">
    <location>
        <begin position="261"/>
        <end position="271"/>
    </location>
</feature>